<evidence type="ECO:0000259" key="8">
    <source>
        <dbReference type="Pfam" id="PF00384"/>
    </source>
</evidence>
<dbReference type="InterPro" id="IPR050612">
    <property type="entry name" value="Prok_Mopterin_Oxidored"/>
</dbReference>
<feature type="domain" description="Molybdopterin oxidoreductase" evidence="8">
    <location>
        <begin position="38"/>
        <end position="351"/>
    </location>
</feature>
<comment type="similarity">
    <text evidence="2">Belongs to the prokaryotic molybdopterin-containing oxidoreductase family.</text>
</comment>
<name>A0A382DK79_9ZZZZ</name>
<keyword evidence="5" id="KW-0560">Oxidoreductase</keyword>
<sequence length="557" mass="59845">NGLLSQDNTDARYFRRLKASRLARTVCAAPSTRAAGAMYGWMPGVSFTDYAEARAIIVWGANPSVTGIHLMPVLQKAKKEGAWIAVVDPRRTGVARIADLHLPLRPGTDLPVALSIARWMFESGAADREFLAEYACEVDEFAERAAAWSFDTAAEVAGVDPAVIAELAERYVTAEPAVVRCGWGLERNRNGGSAVAAVLALSAVAGKFGVRGGGYTMSNAKAWNLDASIAAAEDEVLTRVINMNKTGEVLLESAPPVKGLFVYNCNPLATLPAQGKVRRGLMREDLFTVVFDQVMTDTARYADVVLPATTFLERPELARSYGAYTLQRCEAVLDPVGESRSNHEVFATLCELSGLARPGDPVGEDEIIDTILGGATRGQEMRGALSEKGISFPRFGTSPIQFVDVFPGTEDGKIHLVSEELDSEAAQRGGLYFYERDPASESYPIALISPAHKLTVSSTFGQLRRTLVPVEVHPEDAVARGIKEGTRVRVFNGNTEVHCVATINSSMRVGVASIPKGTWDHNTLSGNTANALVPDSLADIAGGACFNDTRVQIEVIE</sequence>
<dbReference type="Gene3D" id="2.40.40.20">
    <property type="match status" value="1"/>
</dbReference>
<keyword evidence="4" id="KW-0479">Metal-binding</keyword>
<dbReference type="SUPFAM" id="SSF50692">
    <property type="entry name" value="ADC-like"/>
    <property type="match status" value="1"/>
</dbReference>
<dbReference type="Pfam" id="PF00384">
    <property type="entry name" value="Molybdopterin"/>
    <property type="match status" value="1"/>
</dbReference>
<keyword evidence="3" id="KW-0500">Molybdenum</keyword>
<gene>
    <name evidence="10" type="ORF">METZ01_LOCUS191499</name>
</gene>
<feature type="domain" description="Molybdopterin dinucleotide-binding" evidence="9">
    <location>
        <begin position="468"/>
        <end position="549"/>
    </location>
</feature>
<proteinExistence type="inferred from homology"/>
<evidence type="ECO:0000256" key="4">
    <source>
        <dbReference type="ARBA" id="ARBA00022723"/>
    </source>
</evidence>
<dbReference type="GO" id="GO:0016491">
    <property type="term" value="F:oxidoreductase activity"/>
    <property type="evidence" value="ECO:0007669"/>
    <property type="project" value="UniProtKB-KW"/>
</dbReference>
<dbReference type="Gene3D" id="3.30.2070.10">
    <property type="entry name" value="Formate dehydrogenase/DMSO reductase"/>
    <property type="match status" value="1"/>
</dbReference>
<keyword evidence="7" id="KW-0411">Iron-sulfur</keyword>
<dbReference type="InterPro" id="IPR006657">
    <property type="entry name" value="MoPterin_dinucl-bd_dom"/>
</dbReference>
<dbReference type="EMBL" id="UINC01039732">
    <property type="protein sequence ID" value="SVB38645.1"/>
    <property type="molecule type" value="Genomic_DNA"/>
</dbReference>
<dbReference type="Pfam" id="PF01568">
    <property type="entry name" value="Molydop_binding"/>
    <property type="match status" value="1"/>
</dbReference>
<dbReference type="SUPFAM" id="SSF53706">
    <property type="entry name" value="Formate dehydrogenase/DMSO reductase, domains 1-3"/>
    <property type="match status" value="1"/>
</dbReference>
<dbReference type="GO" id="GO:0051536">
    <property type="term" value="F:iron-sulfur cluster binding"/>
    <property type="evidence" value="ECO:0007669"/>
    <property type="project" value="UniProtKB-KW"/>
</dbReference>
<keyword evidence="6" id="KW-0408">Iron</keyword>
<evidence type="ECO:0008006" key="11">
    <source>
        <dbReference type="Google" id="ProtNLM"/>
    </source>
</evidence>
<organism evidence="10">
    <name type="scientific">marine metagenome</name>
    <dbReference type="NCBI Taxonomy" id="408172"/>
    <lineage>
        <taxon>unclassified sequences</taxon>
        <taxon>metagenomes</taxon>
        <taxon>ecological metagenomes</taxon>
    </lineage>
</organism>
<protein>
    <recommendedName>
        <fullName evidence="11">Molybdopterin-dependent oxidoreductase</fullName>
    </recommendedName>
</protein>
<evidence type="ECO:0000256" key="2">
    <source>
        <dbReference type="ARBA" id="ARBA00010312"/>
    </source>
</evidence>
<evidence type="ECO:0000256" key="6">
    <source>
        <dbReference type="ARBA" id="ARBA00023004"/>
    </source>
</evidence>
<evidence type="ECO:0000313" key="10">
    <source>
        <dbReference type="EMBL" id="SVB38645.1"/>
    </source>
</evidence>
<dbReference type="InterPro" id="IPR009010">
    <property type="entry name" value="Asp_de-COase-like_dom_sf"/>
</dbReference>
<evidence type="ECO:0000256" key="1">
    <source>
        <dbReference type="ARBA" id="ARBA00001942"/>
    </source>
</evidence>
<dbReference type="PROSITE" id="PS00490">
    <property type="entry name" value="MOLYBDOPTERIN_PROK_2"/>
    <property type="match status" value="1"/>
</dbReference>
<comment type="cofactor">
    <cofactor evidence="1">
        <name>Mo-bis(molybdopterin guanine dinucleotide)</name>
        <dbReference type="ChEBI" id="CHEBI:60539"/>
    </cofactor>
</comment>
<dbReference type="GO" id="GO:0043546">
    <property type="term" value="F:molybdopterin cofactor binding"/>
    <property type="evidence" value="ECO:0007669"/>
    <property type="project" value="InterPro"/>
</dbReference>
<evidence type="ECO:0000259" key="9">
    <source>
        <dbReference type="Pfam" id="PF01568"/>
    </source>
</evidence>
<dbReference type="GO" id="GO:0046872">
    <property type="term" value="F:metal ion binding"/>
    <property type="evidence" value="ECO:0007669"/>
    <property type="project" value="UniProtKB-KW"/>
</dbReference>
<evidence type="ECO:0000256" key="7">
    <source>
        <dbReference type="ARBA" id="ARBA00023014"/>
    </source>
</evidence>
<evidence type="ECO:0000256" key="3">
    <source>
        <dbReference type="ARBA" id="ARBA00022505"/>
    </source>
</evidence>
<dbReference type="Gene3D" id="3.40.50.740">
    <property type="match status" value="1"/>
</dbReference>
<evidence type="ECO:0000256" key="5">
    <source>
        <dbReference type="ARBA" id="ARBA00023002"/>
    </source>
</evidence>
<dbReference type="InterPro" id="IPR006655">
    <property type="entry name" value="Mopterin_OxRdtase_prok_CS"/>
</dbReference>
<dbReference type="PANTHER" id="PTHR43742">
    <property type="entry name" value="TRIMETHYLAMINE-N-OXIDE REDUCTASE"/>
    <property type="match status" value="1"/>
</dbReference>
<feature type="non-terminal residue" evidence="10">
    <location>
        <position position="1"/>
    </location>
</feature>
<dbReference type="Gene3D" id="3.40.228.10">
    <property type="entry name" value="Dimethylsulfoxide Reductase, domain 2"/>
    <property type="match status" value="1"/>
</dbReference>
<accession>A0A382DK79</accession>
<dbReference type="AlphaFoldDB" id="A0A382DK79"/>
<dbReference type="PANTHER" id="PTHR43742:SF6">
    <property type="entry name" value="OXIDOREDUCTASE YYAE-RELATED"/>
    <property type="match status" value="1"/>
</dbReference>
<dbReference type="InterPro" id="IPR006656">
    <property type="entry name" value="Mopterin_OxRdtase"/>
</dbReference>
<reference evidence="10" key="1">
    <citation type="submission" date="2018-05" db="EMBL/GenBank/DDBJ databases">
        <authorList>
            <person name="Lanie J.A."/>
            <person name="Ng W.-L."/>
            <person name="Kazmierczak K.M."/>
            <person name="Andrzejewski T.M."/>
            <person name="Davidsen T.M."/>
            <person name="Wayne K.J."/>
            <person name="Tettelin H."/>
            <person name="Glass J.I."/>
            <person name="Rusch D."/>
            <person name="Podicherti R."/>
            <person name="Tsui H.-C.T."/>
            <person name="Winkler M.E."/>
        </authorList>
    </citation>
    <scope>NUCLEOTIDE SEQUENCE</scope>
</reference>